<comment type="caution">
    <text evidence="1">The sequence shown here is derived from an EMBL/GenBank/DDBJ whole genome shotgun (WGS) entry which is preliminary data.</text>
</comment>
<dbReference type="Proteomes" id="UP000612055">
    <property type="component" value="Unassembled WGS sequence"/>
</dbReference>
<protein>
    <submittedName>
        <fullName evidence="1">Uncharacterized protein</fullName>
    </submittedName>
</protein>
<proteinExistence type="predicted"/>
<sequence>MVYDYDATSKKLYLAHIQPTADMSGTNGGMQGVLTEQGSITFEAFSTSNARMFGQAPLAQGGYGQNTEVDSRTSVDGRGFFMIVKTRDGSVTAIRQAYEATTVSTTTTSGTVITVSTPTSKISRQLLSRGRMV</sequence>
<dbReference type="EMBL" id="JAEHOE010000057">
    <property type="protein sequence ID" value="KAG2490929.1"/>
    <property type="molecule type" value="Genomic_DNA"/>
</dbReference>
<organism evidence="1 2">
    <name type="scientific">Edaphochlamys debaryana</name>
    <dbReference type="NCBI Taxonomy" id="47281"/>
    <lineage>
        <taxon>Eukaryota</taxon>
        <taxon>Viridiplantae</taxon>
        <taxon>Chlorophyta</taxon>
        <taxon>core chlorophytes</taxon>
        <taxon>Chlorophyceae</taxon>
        <taxon>CS clade</taxon>
        <taxon>Chlamydomonadales</taxon>
        <taxon>Chlamydomonadales incertae sedis</taxon>
        <taxon>Edaphochlamys</taxon>
    </lineage>
</organism>
<reference evidence="1" key="1">
    <citation type="journal article" date="2020" name="bioRxiv">
        <title>Comparative genomics of Chlamydomonas.</title>
        <authorList>
            <person name="Craig R.J."/>
            <person name="Hasan A.R."/>
            <person name="Ness R.W."/>
            <person name="Keightley P.D."/>
        </authorList>
    </citation>
    <scope>NUCLEOTIDE SEQUENCE</scope>
    <source>
        <strain evidence="1">CCAP 11/70</strain>
    </source>
</reference>
<accession>A0A836BX90</accession>
<evidence type="ECO:0000313" key="2">
    <source>
        <dbReference type="Proteomes" id="UP000612055"/>
    </source>
</evidence>
<gene>
    <name evidence="1" type="ORF">HYH03_010606</name>
</gene>
<keyword evidence="2" id="KW-1185">Reference proteome</keyword>
<name>A0A836BX90_9CHLO</name>
<dbReference type="AlphaFoldDB" id="A0A836BX90"/>
<evidence type="ECO:0000313" key="1">
    <source>
        <dbReference type="EMBL" id="KAG2490929.1"/>
    </source>
</evidence>